<reference evidence="1 2" key="1">
    <citation type="submission" date="2021-02" db="EMBL/GenBank/DDBJ databases">
        <title>Plant Genome Project.</title>
        <authorList>
            <person name="Zhang R.-G."/>
        </authorList>
    </citation>
    <scope>NUCLEOTIDE SEQUENCE [LARGE SCALE GENOMIC DNA]</scope>
    <source>
        <tissue evidence="1">Leaves</tissue>
    </source>
</reference>
<evidence type="ECO:0000313" key="2">
    <source>
        <dbReference type="Proteomes" id="UP000827721"/>
    </source>
</evidence>
<dbReference type="EMBL" id="JAFEMO010000009">
    <property type="protein sequence ID" value="KAH7565509.1"/>
    <property type="molecule type" value="Genomic_DNA"/>
</dbReference>
<protein>
    <submittedName>
        <fullName evidence="1">Uncharacterized protein</fullName>
    </submittedName>
</protein>
<comment type="caution">
    <text evidence="1">The sequence shown here is derived from an EMBL/GenBank/DDBJ whole genome shotgun (WGS) entry which is preliminary data.</text>
</comment>
<name>A0ABQ8HMD0_9ROSI</name>
<keyword evidence="2" id="KW-1185">Reference proteome</keyword>
<evidence type="ECO:0000313" key="1">
    <source>
        <dbReference type="EMBL" id="KAH7565509.1"/>
    </source>
</evidence>
<accession>A0ABQ8HMD0</accession>
<organism evidence="1 2">
    <name type="scientific">Xanthoceras sorbifolium</name>
    <dbReference type="NCBI Taxonomy" id="99658"/>
    <lineage>
        <taxon>Eukaryota</taxon>
        <taxon>Viridiplantae</taxon>
        <taxon>Streptophyta</taxon>
        <taxon>Embryophyta</taxon>
        <taxon>Tracheophyta</taxon>
        <taxon>Spermatophyta</taxon>
        <taxon>Magnoliopsida</taxon>
        <taxon>eudicotyledons</taxon>
        <taxon>Gunneridae</taxon>
        <taxon>Pentapetalae</taxon>
        <taxon>rosids</taxon>
        <taxon>malvids</taxon>
        <taxon>Sapindales</taxon>
        <taxon>Sapindaceae</taxon>
        <taxon>Xanthoceroideae</taxon>
        <taxon>Xanthoceras</taxon>
    </lineage>
</organism>
<sequence length="174" mass="19810">MLPTSSSSFESSSTWAIPNYLPHDHHHHHEDQNDQNFMINNNINEGTAHQLHHHDKLTNNILDDPSSSILTMPNYYTPTTTTTPPLMVPTMPKLCEILEGNVTFGQEELERRKSRRVQEALVRSDFGVRIDVVLGETEMGLKLGERGEDGRVRVLLVDKCVRHQAVHQRRSGPE</sequence>
<gene>
    <name evidence="1" type="ORF">JRO89_XS09G0219900</name>
</gene>
<proteinExistence type="predicted"/>
<dbReference type="Proteomes" id="UP000827721">
    <property type="component" value="Unassembled WGS sequence"/>
</dbReference>